<proteinExistence type="predicted"/>
<protein>
    <recommendedName>
        <fullName evidence="5">Lipoprotein</fullName>
    </recommendedName>
</protein>
<feature type="chain" id="PRO_5046666763" description="Lipoprotein" evidence="2">
    <location>
        <begin position="21"/>
        <end position="70"/>
    </location>
</feature>
<feature type="compositionally biased region" description="Polar residues" evidence="1">
    <location>
        <begin position="42"/>
        <end position="54"/>
    </location>
</feature>
<dbReference type="PROSITE" id="PS51257">
    <property type="entry name" value="PROKAR_LIPOPROTEIN"/>
    <property type="match status" value="1"/>
</dbReference>
<comment type="caution">
    <text evidence="3">The sequence shown here is derived from an EMBL/GenBank/DDBJ whole genome shotgun (WGS) entry which is preliminary data.</text>
</comment>
<evidence type="ECO:0000313" key="3">
    <source>
        <dbReference type="EMBL" id="MDQ0532165.1"/>
    </source>
</evidence>
<evidence type="ECO:0000256" key="1">
    <source>
        <dbReference type="SAM" id="MobiDB-lite"/>
    </source>
</evidence>
<evidence type="ECO:0000313" key="4">
    <source>
        <dbReference type="Proteomes" id="UP001244552"/>
    </source>
</evidence>
<evidence type="ECO:0000256" key="2">
    <source>
        <dbReference type="SAM" id="SignalP"/>
    </source>
</evidence>
<sequence>MRAKLLLMAYATCSLLAACAGLQTGEGASGRAGDAPVGLTMQRDTGQSGGSAQLRSPDPASDGITNGWTS</sequence>
<keyword evidence="4" id="KW-1185">Reference proteome</keyword>
<feature type="signal peptide" evidence="2">
    <location>
        <begin position="1"/>
        <end position="20"/>
    </location>
</feature>
<accession>A0ABU0MFF5</accession>
<evidence type="ECO:0008006" key="5">
    <source>
        <dbReference type="Google" id="ProtNLM"/>
    </source>
</evidence>
<reference evidence="3 4" key="1">
    <citation type="submission" date="2023-07" db="EMBL/GenBank/DDBJ databases">
        <title>Genomic Encyclopedia of Type Strains, Phase IV (KMG-IV): sequencing the most valuable type-strain genomes for metagenomic binning, comparative biology and taxonomic classification.</title>
        <authorList>
            <person name="Goeker M."/>
        </authorList>
    </citation>
    <scope>NUCLEOTIDE SEQUENCE [LARGE SCALE GENOMIC DNA]</scope>
    <source>
        <strain evidence="3 4">DSM 19922</strain>
    </source>
</reference>
<feature type="region of interest" description="Disordered" evidence="1">
    <location>
        <begin position="26"/>
        <end position="70"/>
    </location>
</feature>
<gene>
    <name evidence="3" type="ORF">QO018_001009</name>
</gene>
<name>A0ABU0MFF5_9PROT</name>
<dbReference type="EMBL" id="JAUSVU010000003">
    <property type="protein sequence ID" value="MDQ0532165.1"/>
    <property type="molecule type" value="Genomic_DNA"/>
</dbReference>
<dbReference type="Proteomes" id="UP001244552">
    <property type="component" value="Unassembled WGS sequence"/>
</dbReference>
<organism evidence="3 4">
    <name type="scientific">Azospirillum picis</name>
    <dbReference type="NCBI Taxonomy" id="488438"/>
    <lineage>
        <taxon>Bacteria</taxon>
        <taxon>Pseudomonadati</taxon>
        <taxon>Pseudomonadota</taxon>
        <taxon>Alphaproteobacteria</taxon>
        <taxon>Rhodospirillales</taxon>
        <taxon>Azospirillaceae</taxon>
        <taxon>Azospirillum</taxon>
    </lineage>
</organism>
<keyword evidence="2" id="KW-0732">Signal</keyword>